<proteinExistence type="predicted"/>
<comment type="caution">
    <text evidence="1">The sequence shown here is derived from an EMBL/GenBank/DDBJ whole genome shotgun (WGS) entry which is preliminary data.</text>
</comment>
<organism evidence="1 2">
    <name type="scientific">Cotesia glomerata</name>
    <name type="common">Lepidopteran parasitic wasp</name>
    <name type="synonym">Apanteles glomeratus</name>
    <dbReference type="NCBI Taxonomy" id="32391"/>
    <lineage>
        <taxon>Eukaryota</taxon>
        <taxon>Metazoa</taxon>
        <taxon>Ecdysozoa</taxon>
        <taxon>Arthropoda</taxon>
        <taxon>Hexapoda</taxon>
        <taxon>Insecta</taxon>
        <taxon>Pterygota</taxon>
        <taxon>Neoptera</taxon>
        <taxon>Endopterygota</taxon>
        <taxon>Hymenoptera</taxon>
        <taxon>Apocrita</taxon>
        <taxon>Ichneumonoidea</taxon>
        <taxon>Braconidae</taxon>
        <taxon>Microgastrinae</taxon>
        <taxon>Cotesia</taxon>
    </lineage>
</organism>
<keyword evidence="2" id="KW-1185">Reference proteome</keyword>
<dbReference type="Proteomes" id="UP000826195">
    <property type="component" value="Unassembled WGS sequence"/>
</dbReference>
<evidence type="ECO:0000313" key="2">
    <source>
        <dbReference type="Proteomes" id="UP000826195"/>
    </source>
</evidence>
<sequence>MLGVPLALILTMTSQGYCCWWFVLSAKHFVEVTLTSNVHSLTTNSILLFVVCLKQLARASSCGVASPRNTLVESRKVTAEKRRAGELESALWELTGIQDWGRLAIGCDYDVNMEK</sequence>
<dbReference type="EMBL" id="JAHXZJ010000747">
    <property type="protein sequence ID" value="KAH0558286.1"/>
    <property type="molecule type" value="Genomic_DNA"/>
</dbReference>
<dbReference type="AlphaFoldDB" id="A0AAV7IX28"/>
<evidence type="ECO:0000313" key="1">
    <source>
        <dbReference type="EMBL" id="KAH0558286.1"/>
    </source>
</evidence>
<accession>A0AAV7IX28</accession>
<protein>
    <submittedName>
        <fullName evidence="1">Uncharacterized protein</fullName>
    </submittedName>
</protein>
<name>A0AAV7IX28_COTGL</name>
<reference evidence="1 2" key="1">
    <citation type="journal article" date="2021" name="J. Hered.">
        <title>A chromosome-level genome assembly of the parasitoid wasp, Cotesia glomerata (Hymenoptera: Braconidae).</title>
        <authorList>
            <person name="Pinto B.J."/>
            <person name="Weis J.J."/>
            <person name="Gamble T."/>
            <person name="Ode P.J."/>
            <person name="Paul R."/>
            <person name="Zaspel J.M."/>
        </authorList>
    </citation>
    <scope>NUCLEOTIDE SEQUENCE [LARGE SCALE GENOMIC DNA]</scope>
    <source>
        <strain evidence="1">CgM1</strain>
    </source>
</reference>
<gene>
    <name evidence="1" type="ORF">KQX54_015452</name>
</gene>